<keyword evidence="10" id="KW-0812">Transmembrane</keyword>
<dbReference type="PANTHER" id="PTHR32282">
    <property type="entry name" value="BINDING PROTEIN TRANSPEPTIDASE, PUTATIVE-RELATED"/>
    <property type="match status" value="1"/>
</dbReference>
<evidence type="ECO:0000256" key="1">
    <source>
        <dbReference type="ARBA" id="ARBA00022645"/>
    </source>
</evidence>
<dbReference type="InterPro" id="IPR005543">
    <property type="entry name" value="PASTA_dom"/>
</dbReference>
<evidence type="ECO:0000259" key="11">
    <source>
        <dbReference type="Pfam" id="PF00905"/>
    </source>
</evidence>
<feature type="domain" description="Glycosyl transferase family 51" evidence="12">
    <location>
        <begin position="75"/>
        <end position="262"/>
    </location>
</feature>
<feature type="transmembrane region" description="Helical" evidence="10">
    <location>
        <begin position="12"/>
        <end position="34"/>
    </location>
</feature>
<comment type="catalytic activity">
    <reaction evidence="8">
        <text>[GlcNAc-(1-&gt;4)-Mur2Ac(oyl-L-Ala-gamma-D-Glu-L-Lys-D-Ala-D-Ala)](n)-di-trans,octa-cis-undecaprenyl diphosphate + beta-D-GlcNAc-(1-&gt;4)-Mur2Ac(oyl-L-Ala-gamma-D-Glu-L-Lys-D-Ala-D-Ala)-di-trans,octa-cis-undecaprenyl diphosphate = [GlcNAc-(1-&gt;4)-Mur2Ac(oyl-L-Ala-gamma-D-Glu-L-Lys-D-Ala-D-Ala)](n+1)-di-trans,octa-cis-undecaprenyl diphosphate + di-trans,octa-cis-undecaprenyl diphosphate + H(+)</text>
        <dbReference type="Rhea" id="RHEA:23708"/>
        <dbReference type="Rhea" id="RHEA-COMP:9602"/>
        <dbReference type="Rhea" id="RHEA-COMP:9603"/>
        <dbReference type="ChEBI" id="CHEBI:15378"/>
        <dbReference type="ChEBI" id="CHEBI:58405"/>
        <dbReference type="ChEBI" id="CHEBI:60033"/>
        <dbReference type="ChEBI" id="CHEBI:78435"/>
        <dbReference type="EC" id="2.4.99.28"/>
    </reaction>
</comment>
<comment type="catalytic activity">
    <reaction evidence="7">
        <text>Preferential cleavage: (Ac)2-L-Lys-D-Ala-|-D-Ala. Also transpeptidation of peptidyl-alanyl moieties that are N-acyl substituents of D-alanine.</text>
        <dbReference type="EC" id="3.4.16.4"/>
    </reaction>
</comment>
<feature type="domain" description="Penicillin-binding protein transpeptidase" evidence="11">
    <location>
        <begin position="366"/>
        <end position="638"/>
    </location>
</feature>
<keyword evidence="1 13" id="KW-0121">Carboxypeptidase</keyword>
<protein>
    <submittedName>
        <fullName evidence="13">Membrane peptidoglycan carboxypeptidase</fullName>
    </submittedName>
</protein>
<evidence type="ECO:0000259" key="12">
    <source>
        <dbReference type="Pfam" id="PF00912"/>
    </source>
</evidence>
<feature type="compositionally biased region" description="Basic and acidic residues" evidence="9">
    <location>
        <begin position="799"/>
        <end position="833"/>
    </location>
</feature>
<comment type="caution">
    <text evidence="13">The sequence shown here is derived from an EMBL/GenBank/DDBJ whole genome shotgun (WGS) entry which is preliminary data.</text>
</comment>
<keyword evidence="14" id="KW-1185">Reference proteome</keyword>
<dbReference type="InterPro" id="IPR012338">
    <property type="entry name" value="Beta-lactam/transpept-like"/>
</dbReference>
<dbReference type="InterPro" id="IPR023346">
    <property type="entry name" value="Lysozyme-like_dom_sf"/>
</dbReference>
<reference evidence="13 14" key="1">
    <citation type="submission" date="2021-01" db="EMBL/GenBank/DDBJ databases">
        <title>Sequencing the genomes of 1000 actinobacteria strains.</title>
        <authorList>
            <person name="Klenk H.-P."/>
        </authorList>
    </citation>
    <scope>NUCLEOTIDE SEQUENCE [LARGE SCALE GENOMIC DNA]</scope>
    <source>
        <strain evidence="13 14">DSM 18662</strain>
    </source>
</reference>
<sequence>MLGTPKRILHLGYALAMFLVTSVLVGVLVAGLVVPVAGLAGMGSRAAARELESLPEALVTPPQPEGSKILLGDGSVLAYLYDQNRVYVPLSKIAPIMRQAQLAIEDHRFYEHGALDVKATLRAFIRNSSAGGPTQGGSTITQQYVKMVQIEKARQAGDLEGIKAAQETTYARKIQELRYATSLEQKLNKDQILERYLNIAYYGDGAYGVEAAARHYFGISAAKLSLPQAAMLAGLVQNPDAHNPVRDLAAAMQRRDEVLNRMAELAVITPGQATAAKKVRFDRTKVTTVRNGCVGTKYPFLCQYVEQSLEKSPSLGRTVEDRVNMIKRGGLTVQTKIDQRSQRTAQKAINRVIDPRDPVISTMDMIQPGTGLIIAMAQSRPVMGARIRKGETYWNYSVEPSMGGAQGYQAGSTFKAFTAAAALEKGIPLTKKFNAQRTMNYSGRAFESCHGRRHVYGSWKVSNSTGYNGVMDMYKGTQMSVNNYYVQLELATGMCRVTKMAKRLGVKSSSAGRDLVDFYQDKPAFTLGSVEVSPMSMAEAYATFAARGIHCNPIIISKIITRNGKELAAPSADCKRVLSAKVADGMNKLLGTVMSKGTGLRARISDGRDQAGKTGTIDSAEAVWFVGYTPDIAGVAMISIDNQKKPFRKGKKGFRHGGVKGYTLPHSGTYLEGSGGGDAGMKIWKPVMEKYLRHVPKSKFKAPPKVIDQGRSVRLPDVCGMSVRRATKLLERKGFTVTNGYTYSSRPSGTLLGISPCRGIVREFSTIYIVYSAGEDPAIVAARRRAAADRARAQARAQAEAKRAAQKRAAEQKKAAEKKAAQKKAAEQKKGKG</sequence>
<evidence type="ECO:0000256" key="9">
    <source>
        <dbReference type="SAM" id="MobiDB-lite"/>
    </source>
</evidence>
<dbReference type="Gene3D" id="3.30.10.20">
    <property type="match status" value="1"/>
</dbReference>
<evidence type="ECO:0000256" key="8">
    <source>
        <dbReference type="ARBA" id="ARBA00049902"/>
    </source>
</evidence>
<dbReference type="GO" id="GO:0004180">
    <property type="term" value="F:carboxypeptidase activity"/>
    <property type="evidence" value="ECO:0007669"/>
    <property type="project" value="UniProtKB-KW"/>
</dbReference>
<dbReference type="RefSeq" id="WP_204919076.1">
    <property type="nucleotide sequence ID" value="NZ_BAAAQP010000003.1"/>
</dbReference>
<accession>A0ABS2RP69</accession>
<dbReference type="Pfam" id="PF00912">
    <property type="entry name" value="Transgly"/>
    <property type="match status" value="1"/>
</dbReference>
<dbReference type="InterPro" id="IPR001460">
    <property type="entry name" value="PCN-bd_Tpept"/>
</dbReference>
<name>A0ABS2RP69_9ACTN</name>
<dbReference type="EMBL" id="JAFBCF010000001">
    <property type="protein sequence ID" value="MBM7799981.1"/>
    <property type="molecule type" value="Genomic_DNA"/>
</dbReference>
<dbReference type="InterPro" id="IPR036950">
    <property type="entry name" value="PBP_transglycosylase"/>
</dbReference>
<evidence type="ECO:0000313" key="13">
    <source>
        <dbReference type="EMBL" id="MBM7799981.1"/>
    </source>
</evidence>
<dbReference type="InterPro" id="IPR050396">
    <property type="entry name" value="Glycosyltr_51/Transpeptidase"/>
</dbReference>
<dbReference type="CDD" id="cd06577">
    <property type="entry name" value="PASTA_pknB"/>
    <property type="match status" value="1"/>
</dbReference>
<evidence type="ECO:0000256" key="7">
    <source>
        <dbReference type="ARBA" id="ARBA00034000"/>
    </source>
</evidence>
<dbReference type="Gene3D" id="1.10.3810.10">
    <property type="entry name" value="Biosynthetic peptidoglycan transglycosylase-like"/>
    <property type="match status" value="1"/>
</dbReference>
<keyword evidence="3" id="KW-0328">Glycosyltransferase</keyword>
<evidence type="ECO:0000256" key="10">
    <source>
        <dbReference type="SAM" id="Phobius"/>
    </source>
</evidence>
<evidence type="ECO:0000256" key="3">
    <source>
        <dbReference type="ARBA" id="ARBA00022676"/>
    </source>
</evidence>
<keyword evidence="4" id="KW-0808">Transferase</keyword>
<organism evidence="13 14">
    <name type="scientific">Microlunatus panaciterrae</name>
    <dbReference type="NCBI Taxonomy" id="400768"/>
    <lineage>
        <taxon>Bacteria</taxon>
        <taxon>Bacillati</taxon>
        <taxon>Actinomycetota</taxon>
        <taxon>Actinomycetes</taxon>
        <taxon>Propionibacteriales</taxon>
        <taxon>Propionibacteriaceae</taxon>
        <taxon>Microlunatus</taxon>
    </lineage>
</organism>
<dbReference type="SUPFAM" id="SSF53955">
    <property type="entry name" value="Lysozyme-like"/>
    <property type="match status" value="1"/>
</dbReference>
<proteinExistence type="predicted"/>
<dbReference type="PANTHER" id="PTHR32282:SF33">
    <property type="entry name" value="PEPTIDOGLYCAN GLYCOSYLTRANSFERASE"/>
    <property type="match status" value="1"/>
</dbReference>
<keyword evidence="6" id="KW-0511">Multifunctional enzyme</keyword>
<keyword evidence="10" id="KW-0472">Membrane</keyword>
<keyword evidence="10" id="KW-1133">Transmembrane helix</keyword>
<dbReference type="Gene3D" id="3.40.710.10">
    <property type="entry name" value="DD-peptidase/beta-lactamase superfamily"/>
    <property type="match status" value="1"/>
</dbReference>
<dbReference type="InterPro" id="IPR001264">
    <property type="entry name" value="Glyco_trans_51"/>
</dbReference>
<gene>
    <name evidence="13" type="ORF">JOE57_002902</name>
</gene>
<evidence type="ECO:0000313" key="14">
    <source>
        <dbReference type="Proteomes" id="UP000704762"/>
    </source>
</evidence>
<dbReference type="Proteomes" id="UP000704762">
    <property type="component" value="Unassembled WGS sequence"/>
</dbReference>
<evidence type="ECO:0000256" key="6">
    <source>
        <dbReference type="ARBA" id="ARBA00023268"/>
    </source>
</evidence>
<evidence type="ECO:0000256" key="5">
    <source>
        <dbReference type="ARBA" id="ARBA00022801"/>
    </source>
</evidence>
<feature type="region of interest" description="Disordered" evidence="9">
    <location>
        <begin position="790"/>
        <end position="833"/>
    </location>
</feature>
<dbReference type="Pfam" id="PF00905">
    <property type="entry name" value="Transpeptidase"/>
    <property type="match status" value="1"/>
</dbReference>
<evidence type="ECO:0000256" key="2">
    <source>
        <dbReference type="ARBA" id="ARBA00022670"/>
    </source>
</evidence>
<dbReference type="SUPFAM" id="SSF56601">
    <property type="entry name" value="beta-lactamase/transpeptidase-like"/>
    <property type="match status" value="1"/>
</dbReference>
<evidence type="ECO:0000256" key="4">
    <source>
        <dbReference type="ARBA" id="ARBA00022679"/>
    </source>
</evidence>
<keyword evidence="2" id="KW-0645">Protease</keyword>
<keyword evidence="5" id="KW-0378">Hydrolase</keyword>